<dbReference type="EMBL" id="CP012850">
    <property type="protein sequence ID" value="ALI35561.1"/>
    <property type="molecule type" value="Genomic_DNA"/>
</dbReference>
<accession>A0A654LZ66</accession>
<reference evidence="2" key="1">
    <citation type="submission" date="2015-10" db="EMBL/GenBank/DDBJ databases">
        <title>Niche specialization of a soil ammonia-oxidizing archaeon, Candidatus Nitrosocosmicus oleophilus.</title>
        <authorList>
            <person name="Jung M.-Y."/>
            <person name="Rhee S.-K."/>
        </authorList>
    </citation>
    <scope>NUCLEOTIDE SEQUENCE [LARGE SCALE GENOMIC DNA]</scope>
    <source>
        <strain evidence="2">MY3</strain>
    </source>
</reference>
<organism evidence="1 2">
    <name type="scientific">Candidatus Nitrosocosmicus oleophilus</name>
    <dbReference type="NCBI Taxonomy" id="1353260"/>
    <lineage>
        <taxon>Archaea</taxon>
        <taxon>Nitrososphaerota</taxon>
        <taxon>Nitrososphaeria</taxon>
        <taxon>Nitrososphaerales</taxon>
        <taxon>Nitrososphaeraceae</taxon>
        <taxon>Candidatus Nitrosocosmicus</taxon>
    </lineage>
</organism>
<keyword evidence="2" id="KW-1185">Reference proteome</keyword>
<gene>
    <name evidence="1" type="ORF">NMY3_01357</name>
</gene>
<protein>
    <submittedName>
        <fullName evidence="1">Uncharacterized protein</fullName>
    </submittedName>
</protein>
<proteinExistence type="predicted"/>
<dbReference type="KEGG" id="taa:NMY3_01357"/>
<evidence type="ECO:0000313" key="2">
    <source>
        <dbReference type="Proteomes" id="UP000058925"/>
    </source>
</evidence>
<dbReference type="AlphaFoldDB" id="A0A654LZ66"/>
<dbReference type="Proteomes" id="UP000058925">
    <property type="component" value="Chromosome"/>
</dbReference>
<evidence type="ECO:0000313" key="1">
    <source>
        <dbReference type="EMBL" id="ALI35561.1"/>
    </source>
</evidence>
<sequence length="105" mass="12735">MIIKNFIKPYKHVQNSTECIGPHNKKIDLKSNSESLSYCYCKKNTNEMPTRKKEKVTDKKSWKWQNILIFRFLFKIQEEVKFLPTNWINRNENSKMNMMKWSNSL</sequence>
<name>A0A654LZ66_9ARCH</name>